<dbReference type="GO" id="GO:0016051">
    <property type="term" value="P:carbohydrate biosynthetic process"/>
    <property type="evidence" value="ECO:0007669"/>
    <property type="project" value="InterPro"/>
</dbReference>
<dbReference type="Proteomes" id="UP000001307">
    <property type="component" value="Unassembled WGS sequence"/>
</dbReference>
<evidence type="ECO:0000256" key="3">
    <source>
        <dbReference type="ARBA" id="ARBA00022679"/>
    </source>
</evidence>
<name>E4X1K7_OIKDI</name>
<keyword evidence="5" id="KW-1133">Transmembrane helix</keyword>
<protein>
    <recommendedName>
        <fullName evidence="9">Carbohydrate sulfotransferase</fullName>
        <ecNumber evidence="9">2.8.2.-</ecNumber>
    </recommendedName>
</protein>
<comment type="subcellular location">
    <subcellularLocation>
        <location evidence="1 9">Golgi apparatus membrane</location>
        <topology evidence="1 9">Single-pass type II membrane protein</topology>
    </subcellularLocation>
</comment>
<keyword evidence="13" id="KW-1185">Reference proteome</keyword>
<dbReference type="Proteomes" id="UP000011014">
    <property type="component" value="Unassembled WGS sequence"/>
</dbReference>
<keyword evidence="8 9" id="KW-0325">Glycoprotein</keyword>
<evidence type="ECO:0000256" key="7">
    <source>
        <dbReference type="ARBA" id="ARBA00023136"/>
    </source>
</evidence>
<keyword evidence="9" id="KW-0735">Signal-anchor</keyword>
<dbReference type="GO" id="GO:0008146">
    <property type="term" value="F:sulfotransferase activity"/>
    <property type="evidence" value="ECO:0007669"/>
    <property type="project" value="InterPro"/>
</dbReference>
<dbReference type="EC" id="2.8.2.-" evidence="9"/>
<dbReference type="EMBL" id="FN654385">
    <property type="protein sequence ID" value="CBY32979.1"/>
    <property type="molecule type" value="Genomic_DNA"/>
</dbReference>
<evidence type="ECO:0000256" key="4">
    <source>
        <dbReference type="ARBA" id="ARBA00022692"/>
    </source>
</evidence>
<dbReference type="AlphaFoldDB" id="E4X1K7"/>
<evidence type="ECO:0000313" key="11">
    <source>
        <dbReference type="EMBL" id="CBY23688.1"/>
    </source>
</evidence>
<keyword evidence="3 9" id="KW-0808">Transferase</keyword>
<evidence type="ECO:0000313" key="12">
    <source>
        <dbReference type="EMBL" id="CBY32979.1"/>
    </source>
</evidence>
<feature type="region of interest" description="Disordered" evidence="10">
    <location>
        <begin position="361"/>
        <end position="387"/>
    </location>
</feature>
<accession>E4X1K7</accession>
<evidence type="ECO:0000256" key="1">
    <source>
        <dbReference type="ARBA" id="ARBA00004323"/>
    </source>
</evidence>
<evidence type="ECO:0000256" key="2">
    <source>
        <dbReference type="ARBA" id="ARBA00006339"/>
    </source>
</evidence>
<dbReference type="Pfam" id="PF03567">
    <property type="entry name" value="Sulfotransfer_2"/>
    <property type="match status" value="1"/>
</dbReference>
<reference evidence="11" key="1">
    <citation type="journal article" date="2010" name="Science">
        <title>Plasticity of animal genome architecture unmasked by rapid evolution of a pelagic tunicate.</title>
        <authorList>
            <person name="Denoeud F."/>
            <person name="Henriet S."/>
            <person name="Mungpakdee S."/>
            <person name="Aury J.M."/>
            <person name="Da Silva C."/>
            <person name="Brinkmann H."/>
            <person name="Mikhaleva J."/>
            <person name="Olsen L.C."/>
            <person name="Jubin C."/>
            <person name="Canestro C."/>
            <person name="Bouquet J.M."/>
            <person name="Danks G."/>
            <person name="Poulain J."/>
            <person name="Campsteijn C."/>
            <person name="Adamski M."/>
            <person name="Cross I."/>
            <person name="Yadetie F."/>
            <person name="Muffato M."/>
            <person name="Louis A."/>
            <person name="Butcher S."/>
            <person name="Tsagkogeorga G."/>
            <person name="Konrad A."/>
            <person name="Singh S."/>
            <person name="Jensen M.F."/>
            <person name="Cong E.H."/>
            <person name="Eikeseth-Otteraa H."/>
            <person name="Noel B."/>
            <person name="Anthouard V."/>
            <person name="Porcel B.M."/>
            <person name="Kachouri-Lafond R."/>
            <person name="Nishino A."/>
            <person name="Ugolini M."/>
            <person name="Chourrout P."/>
            <person name="Nishida H."/>
            <person name="Aasland R."/>
            <person name="Huzurbazar S."/>
            <person name="Westhof E."/>
            <person name="Delsuc F."/>
            <person name="Lehrach H."/>
            <person name="Reinhardt R."/>
            <person name="Weissenbach J."/>
            <person name="Roy S.W."/>
            <person name="Artiguenave F."/>
            <person name="Postlethwait J.H."/>
            <person name="Manak J.R."/>
            <person name="Thompson E.M."/>
            <person name="Jaillon O."/>
            <person name="Du Pasquier L."/>
            <person name="Boudinot P."/>
            <person name="Liberles D.A."/>
            <person name="Volff J.N."/>
            <person name="Philippe H."/>
            <person name="Lenhard B."/>
            <person name="Roest Crollius H."/>
            <person name="Wincker P."/>
            <person name="Chourrout D."/>
        </authorList>
    </citation>
    <scope>NUCLEOTIDE SEQUENCE [LARGE SCALE GENOMIC DNA]</scope>
</reference>
<feature type="compositionally biased region" description="Basic and acidic residues" evidence="10">
    <location>
        <begin position="375"/>
        <end position="387"/>
    </location>
</feature>
<dbReference type="PANTHER" id="PTHR12137:SF54">
    <property type="entry name" value="CARBOHYDRATE SULFOTRANSFERASE"/>
    <property type="match status" value="1"/>
</dbReference>
<dbReference type="InterPro" id="IPR005331">
    <property type="entry name" value="Sulfotransferase"/>
</dbReference>
<dbReference type="OrthoDB" id="2019940at2759"/>
<dbReference type="EMBL" id="FN653021">
    <property type="protein sequence ID" value="CBY23688.1"/>
    <property type="molecule type" value="Genomic_DNA"/>
</dbReference>
<proteinExistence type="inferred from homology"/>
<keyword evidence="9" id="KW-0119">Carbohydrate metabolism</keyword>
<evidence type="ECO:0000256" key="9">
    <source>
        <dbReference type="RuleBase" id="RU364020"/>
    </source>
</evidence>
<dbReference type="PANTHER" id="PTHR12137">
    <property type="entry name" value="CARBOHYDRATE SULFOTRANSFERASE"/>
    <property type="match status" value="1"/>
</dbReference>
<dbReference type="InterPro" id="IPR018011">
    <property type="entry name" value="Carb_sulfotrans_8-10"/>
</dbReference>
<dbReference type="GO" id="GO:0000139">
    <property type="term" value="C:Golgi membrane"/>
    <property type="evidence" value="ECO:0007669"/>
    <property type="project" value="UniProtKB-SubCell"/>
</dbReference>
<sequence>MKKSREITFSDLLAFHRKVHTIDEELKIDDEKCGPRFPGGNRGVYDIPGKKILACLVPKCASTTFTRALAPLAMRNGTAADFHAPLVYEQLHEFAATTINYLDEDPKYAHYLSFNVVRNPFERLYAAWSDKFRTGEVIEDLKNKHGFREIDVEERVQKYLNVFWPILQYLQISQVEDKTMNTTFENFAKYLSIEEMDDSYRNWHWRSFWYFCSPCMFNYNAILHLEDVEDELKHLMSISKQNQKFSLPSDYQSASKSNYKTVFASLPREIFEQLYRAYYEDFITFGFSAEEVEDLHKKTRSSPESLILPFQAVAEAEKLSKATKADAPVEQWQICNEHRKEEDILKWTPSKGDAYKKESIRYPGNYPIKPWDGSIETKKKTNVENSP</sequence>
<evidence type="ECO:0000256" key="8">
    <source>
        <dbReference type="ARBA" id="ARBA00023180"/>
    </source>
</evidence>
<evidence type="ECO:0000313" key="13">
    <source>
        <dbReference type="Proteomes" id="UP000001307"/>
    </source>
</evidence>
<evidence type="ECO:0000256" key="5">
    <source>
        <dbReference type="ARBA" id="ARBA00022989"/>
    </source>
</evidence>
<keyword evidence="4" id="KW-0812">Transmembrane</keyword>
<organism evidence="11">
    <name type="scientific">Oikopleura dioica</name>
    <name type="common">Tunicate</name>
    <dbReference type="NCBI Taxonomy" id="34765"/>
    <lineage>
        <taxon>Eukaryota</taxon>
        <taxon>Metazoa</taxon>
        <taxon>Chordata</taxon>
        <taxon>Tunicata</taxon>
        <taxon>Appendicularia</taxon>
        <taxon>Copelata</taxon>
        <taxon>Oikopleuridae</taxon>
        <taxon>Oikopleura</taxon>
    </lineage>
</organism>
<gene>
    <name evidence="11" type="ORF">GSOID_T00016146001</name>
    <name evidence="12" type="ORF">GSOID_T00020843001</name>
</gene>
<dbReference type="InParanoid" id="E4X1K7"/>
<evidence type="ECO:0000256" key="10">
    <source>
        <dbReference type="SAM" id="MobiDB-lite"/>
    </source>
</evidence>
<keyword evidence="6 9" id="KW-0333">Golgi apparatus</keyword>
<evidence type="ECO:0000256" key="6">
    <source>
        <dbReference type="ARBA" id="ARBA00023034"/>
    </source>
</evidence>
<keyword evidence="7" id="KW-0472">Membrane</keyword>
<comment type="similarity">
    <text evidence="2 9">Belongs to the sulfotransferase 2 family.</text>
</comment>